<dbReference type="InterPro" id="IPR017592">
    <property type="entry name" value="Pilus_assmbl_Flp-typ_CpaB"/>
</dbReference>
<feature type="domain" description="SAF" evidence="2">
    <location>
        <begin position="37"/>
        <end position="99"/>
    </location>
</feature>
<accession>A0A174QEA1</accession>
<reference evidence="3 4" key="1">
    <citation type="submission" date="2015-09" db="EMBL/GenBank/DDBJ databases">
        <authorList>
            <consortium name="Pathogen Informatics"/>
        </authorList>
    </citation>
    <scope>NUCLEOTIDE SEQUENCE [LARGE SCALE GENOMIC DNA]</scope>
    <source>
        <strain evidence="3 4">2789STDY5834939</strain>
    </source>
</reference>
<dbReference type="Pfam" id="PF08666">
    <property type="entry name" value="SAF"/>
    <property type="match status" value="1"/>
</dbReference>
<gene>
    <name evidence="3" type="ORF">ERS852551_01655</name>
</gene>
<sequence>MSFLKNRTVVGVICILLSLLICFGLTPLFNQSVSQKAEIVRVVQPIRAGDEITESMVQIVEVGGYNLPEDVLRQKESVVGKYATADLAVGDYIIPSKLSDAPAAENAYLYSLDGSQQAISVSIKSFAEGLSGKLQSGDIVSVIAPDYKQQGQTVVPAELQYVEIISVTASSGYDANTGEPVDEEDDKELPDTVTLLVSPEQAKVLAELEAEGTIHLALVYRGDRENADKFLTSQDEIILELYPPEPDPEEKPQENPAESEPAADSSETAETEAPAKTEEVA</sequence>
<proteinExistence type="predicted"/>
<evidence type="ECO:0000313" key="4">
    <source>
        <dbReference type="Proteomes" id="UP000095765"/>
    </source>
</evidence>
<dbReference type="CDD" id="cd11614">
    <property type="entry name" value="SAF_CpaB_FlgA_like"/>
    <property type="match status" value="1"/>
</dbReference>
<dbReference type="InterPro" id="IPR031571">
    <property type="entry name" value="RcpC_dom"/>
</dbReference>
<feature type="compositionally biased region" description="Low complexity" evidence="1">
    <location>
        <begin position="254"/>
        <end position="272"/>
    </location>
</feature>
<dbReference type="AlphaFoldDB" id="A0A174QEA1"/>
<dbReference type="Proteomes" id="UP000095765">
    <property type="component" value="Unassembled WGS sequence"/>
</dbReference>
<dbReference type="RefSeq" id="WP_055244980.1">
    <property type="nucleotide sequence ID" value="NZ_CZBE01000010.1"/>
</dbReference>
<feature type="region of interest" description="Disordered" evidence="1">
    <location>
        <begin position="240"/>
        <end position="281"/>
    </location>
</feature>
<dbReference type="OrthoDB" id="1953381at2"/>
<dbReference type="InterPro" id="IPR013974">
    <property type="entry name" value="SAF"/>
</dbReference>
<dbReference type="EMBL" id="CZBE01000010">
    <property type="protein sequence ID" value="CUP70146.1"/>
    <property type="molecule type" value="Genomic_DNA"/>
</dbReference>
<evidence type="ECO:0000256" key="1">
    <source>
        <dbReference type="SAM" id="MobiDB-lite"/>
    </source>
</evidence>
<name>A0A174QEA1_9FIRM</name>
<dbReference type="Pfam" id="PF16976">
    <property type="entry name" value="RcpC"/>
    <property type="match status" value="1"/>
</dbReference>
<dbReference type="SMART" id="SM00858">
    <property type="entry name" value="SAF"/>
    <property type="match status" value="1"/>
</dbReference>
<protein>
    <submittedName>
        <fullName evidence="3">Flp pilus assembly protein CpaB</fullName>
    </submittedName>
</protein>
<organism evidence="3 4">
    <name type="scientific">Anaerotruncus colihominis</name>
    <dbReference type="NCBI Taxonomy" id="169435"/>
    <lineage>
        <taxon>Bacteria</taxon>
        <taxon>Bacillati</taxon>
        <taxon>Bacillota</taxon>
        <taxon>Clostridia</taxon>
        <taxon>Eubacteriales</taxon>
        <taxon>Oscillospiraceae</taxon>
        <taxon>Anaerotruncus</taxon>
    </lineage>
</organism>
<dbReference type="NCBIfam" id="TIGR03177">
    <property type="entry name" value="pilus_cpaB"/>
    <property type="match status" value="1"/>
</dbReference>
<evidence type="ECO:0000313" key="3">
    <source>
        <dbReference type="EMBL" id="CUP70146.1"/>
    </source>
</evidence>
<evidence type="ECO:0000259" key="2">
    <source>
        <dbReference type="SMART" id="SM00858"/>
    </source>
</evidence>